<reference evidence="2" key="1">
    <citation type="submission" date="2019-02" db="EMBL/GenBank/DDBJ databases">
        <authorList>
            <person name="Gruber-Vodicka R. H."/>
            <person name="Seah K. B. B."/>
        </authorList>
    </citation>
    <scope>NUCLEOTIDE SEQUENCE</scope>
    <source>
        <strain evidence="2">BECK_S1321</strain>
    </source>
</reference>
<dbReference type="EMBL" id="CAADFR010000157">
    <property type="protein sequence ID" value="VFK43818.1"/>
    <property type="molecule type" value="Genomic_DNA"/>
</dbReference>
<feature type="region of interest" description="Disordered" evidence="1">
    <location>
        <begin position="1"/>
        <end position="38"/>
    </location>
</feature>
<accession>A0A450YQJ5</accession>
<feature type="compositionally biased region" description="Polar residues" evidence="1">
    <location>
        <begin position="1"/>
        <end position="24"/>
    </location>
</feature>
<sequence length="86" mass="9697">MVFLTTETQVSNFRSPVNVQSNPQTEPPGGKASRAADHSWRLPEDSLEYILSTLEIFLTNPLTLMRPNDNIPTIIRKVDPKNWTGC</sequence>
<organism evidence="2">
    <name type="scientific">Candidatus Kentrum sp. SD</name>
    <dbReference type="NCBI Taxonomy" id="2126332"/>
    <lineage>
        <taxon>Bacteria</taxon>
        <taxon>Pseudomonadati</taxon>
        <taxon>Pseudomonadota</taxon>
        <taxon>Gammaproteobacteria</taxon>
        <taxon>Candidatus Kentrum</taxon>
    </lineage>
</organism>
<evidence type="ECO:0000313" key="2">
    <source>
        <dbReference type="EMBL" id="VFK43818.1"/>
    </source>
</evidence>
<protein>
    <submittedName>
        <fullName evidence="2">Uncharacterized protein</fullName>
    </submittedName>
</protein>
<evidence type="ECO:0000256" key="1">
    <source>
        <dbReference type="SAM" id="MobiDB-lite"/>
    </source>
</evidence>
<proteinExistence type="predicted"/>
<dbReference type="AlphaFoldDB" id="A0A450YQJ5"/>
<name>A0A450YQJ5_9GAMM</name>
<gene>
    <name evidence="2" type="ORF">BECKSD772F_GA0070984_115710</name>
</gene>